<feature type="domain" description="Tape measure protein N-terminal" evidence="2">
    <location>
        <begin position="70"/>
        <end position="259"/>
    </location>
</feature>
<sequence>MPAADKEFLIRVKADIEKAVADMRRMAAAVEKEGRSASKSSRGNQALGGSFRALAAGAAAYFSVATLIQGLKLADEFNVLQQRIKAATRESGDYAEVSKEIYAITQRNGSAMADTVSVFQSLARSSKELGAANTDILKVTEAVQQLGIISGASQGAMSAGLLQFGQAMAAGVVRAEEMNSLLENIPEVANRIAKGMGMTVGQMRAAVLEGKLLSKDVFNALLKQALEIADQFKEMPLSLDRASQMLSTSFGNFLSQLDQATGFTSFLAEQMQSIARGMDNAGEYISPTGLNRFNLLLERRLELEEQINGIEWSSKNQPTESLRRQLAGLKSDLDAVNKEMADMQEQKRLASMSQESQAAIKSARSELTQLRDDLSTVDTEIAAKSTQLLGMDPVNTTAEMDQLGAELARLKKRQRELTKAVQESESAYNRVLSAGVESTGSTKAQQQQLATQMDLVKEKLQAQITLFGRQKEALLAAKQAAAEFDAFAASAATTFKTTGAPEADLGLKDVMAQMRTARAALDKGDNQQAVQEAKTALDLINKVKAGGKESEAILKYFLNQATLIGKEASAGLVDGQQAAFEQTKGQITSLLADAERLKSLQVSFDQEQAALNAEFLRASLQEEFNNNPLELPVILRKPNTGNAKLIDKALENLPGKAGGGLLRGPGSGTSDSILMWGSNGEYMMRESAVRHYGSGFFDRLNQMQIPRYVDGGLISAPQPSINFPTPQAASGRPITLVLNGDRYAVSADNDTADQLERRLSPQRLETREPPMIRTAVLAGIEIPLLASLDMQQTYEPIARETIHLMGDGSHQKQTFAGTQGKVRSVISGRGAIPPGLDGLDASVPLLLQCGAERATISQATSVLIPAARRSDDGYTPWGRAYVESRWQPTAVAMTGDLAALTPVPNATLYQVLWFPEFQVLIEGGVQTSDDLRASETQWQVSLLQV</sequence>
<accession>G2FD77</accession>
<dbReference type="Pfam" id="PF20155">
    <property type="entry name" value="TMP_3"/>
    <property type="match status" value="1"/>
</dbReference>
<dbReference type="NCBIfam" id="TIGR02675">
    <property type="entry name" value="tape_meas_nterm"/>
    <property type="match status" value="1"/>
</dbReference>
<keyword evidence="1" id="KW-0175">Coiled coil</keyword>
<comment type="caution">
    <text evidence="3">The sequence shown here is derived from an EMBL/GenBank/DDBJ whole genome shotgun (WGS) entry which is preliminary data.</text>
</comment>
<dbReference type="InterPro" id="IPR013491">
    <property type="entry name" value="Tape_meas_N"/>
</dbReference>
<reference evidence="3 4" key="1">
    <citation type="journal article" date="2011" name="ISME J.">
        <title>The endosymbionts of the deep-sea tubeworms Riftia pachyptila and Tevnia jerichonana share an identical physiology as revealed by proteogenomic analyses.</title>
        <authorList>
            <person name="Gardebrecht A."/>
            <person name="Markert S."/>
            <person name="Felbeck H."/>
            <person name="Thuermer A."/>
            <person name="Albrecht D."/>
            <person name="Wollherr A."/>
            <person name="Kabisch J."/>
            <person name="Lehmann R."/>
            <person name="Daniel R."/>
            <person name="Liesegang H."/>
            <person name="Hecker M."/>
            <person name="Sievert S.M."/>
            <person name="Schweder T."/>
        </authorList>
    </citation>
    <scope>NUCLEOTIDE SEQUENCE [LARGE SCALE GENOMIC DNA]</scope>
</reference>
<proteinExistence type="predicted"/>
<dbReference type="EMBL" id="AFZB01000005">
    <property type="protein sequence ID" value="EGW55163.1"/>
    <property type="molecule type" value="Genomic_DNA"/>
</dbReference>
<name>G2FD77_9GAMM</name>
<dbReference type="eggNOG" id="COG5281">
    <property type="taxonomic scope" value="Bacteria"/>
</dbReference>
<organism evidence="3 4">
    <name type="scientific">endosymbiont of Tevnia jerichonana</name>
    <name type="common">vent Tica</name>
    <dbReference type="NCBI Taxonomy" id="1049564"/>
    <lineage>
        <taxon>Bacteria</taxon>
        <taxon>Pseudomonadati</taxon>
        <taxon>Pseudomonadota</taxon>
        <taxon>Gammaproteobacteria</taxon>
        <taxon>sulfur-oxidizing symbionts</taxon>
    </lineage>
</organism>
<evidence type="ECO:0000313" key="4">
    <source>
        <dbReference type="Proteomes" id="UP000005167"/>
    </source>
</evidence>
<dbReference type="eggNOG" id="COG1511">
    <property type="taxonomic scope" value="Bacteria"/>
</dbReference>
<keyword evidence="4" id="KW-1185">Reference proteome</keyword>
<dbReference type="RefSeq" id="WP_006474140.1">
    <property type="nucleotide sequence ID" value="NZ_AFZB01000005.1"/>
</dbReference>
<evidence type="ECO:0000259" key="2">
    <source>
        <dbReference type="Pfam" id="PF20155"/>
    </source>
</evidence>
<feature type="coiled-coil region" evidence="1">
    <location>
        <begin position="319"/>
        <end position="427"/>
    </location>
</feature>
<dbReference type="PATRIC" id="fig|1049564.3.peg.861"/>
<dbReference type="AlphaFoldDB" id="G2FD77"/>
<gene>
    <name evidence="3" type="ORF">TevJSym_ae00200</name>
</gene>
<evidence type="ECO:0000256" key="1">
    <source>
        <dbReference type="SAM" id="Coils"/>
    </source>
</evidence>
<dbReference type="Proteomes" id="UP000005167">
    <property type="component" value="Unassembled WGS sequence"/>
</dbReference>
<protein>
    <submittedName>
        <fullName evidence="3">Phage tape measure protein</fullName>
    </submittedName>
</protein>
<evidence type="ECO:0000313" key="3">
    <source>
        <dbReference type="EMBL" id="EGW55163.1"/>
    </source>
</evidence>